<protein>
    <submittedName>
        <fullName evidence="1">Dorsal-ventral patterning protein Sog</fullName>
    </submittedName>
</protein>
<accession>A0AAD9BR86</accession>
<keyword evidence="2" id="KW-1185">Reference proteome</keyword>
<proteinExistence type="predicted"/>
<gene>
    <name evidence="1" type="ORF">KUDE01_028295</name>
</gene>
<evidence type="ECO:0000313" key="1">
    <source>
        <dbReference type="EMBL" id="KAK1887507.1"/>
    </source>
</evidence>
<comment type="caution">
    <text evidence="1">The sequence shown here is derived from an EMBL/GenBank/DDBJ whole genome shotgun (WGS) entry which is preliminary data.</text>
</comment>
<name>A0AAD9BR86_DISEL</name>
<dbReference type="Proteomes" id="UP001228049">
    <property type="component" value="Unassembled WGS sequence"/>
</dbReference>
<evidence type="ECO:0000313" key="2">
    <source>
        <dbReference type="Proteomes" id="UP001228049"/>
    </source>
</evidence>
<dbReference type="AlphaFoldDB" id="A0AAD9BR86"/>
<organism evidence="1 2">
    <name type="scientific">Dissostichus eleginoides</name>
    <name type="common">Patagonian toothfish</name>
    <name type="synonym">Dissostichus amissus</name>
    <dbReference type="NCBI Taxonomy" id="100907"/>
    <lineage>
        <taxon>Eukaryota</taxon>
        <taxon>Metazoa</taxon>
        <taxon>Chordata</taxon>
        <taxon>Craniata</taxon>
        <taxon>Vertebrata</taxon>
        <taxon>Euteleostomi</taxon>
        <taxon>Actinopterygii</taxon>
        <taxon>Neopterygii</taxon>
        <taxon>Teleostei</taxon>
        <taxon>Neoteleostei</taxon>
        <taxon>Acanthomorphata</taxon>
        <taxon>Eupercaria</taxon>
        <taxon>Perciformes</taxon>
        <taxon>Notothenioidei</taxon>
        <taxon>Nototheniidae</taxon>
        <taxon>Dissostichus</taxon>
    </lineage>
</organism>
<sequence>MLSTQTKTPQMLKPPAVELHLVEADSPPSVCDSEVQMITMGGGMFPRSDQRLLFLHIEGIVTQISCDAFKSHPLPGTHGTSTRLSYLFH</sequence>
<reference evidence="1" key="1">
    <citation type="submission" date="2023-04" db="EMBL/GenBank/DDBJ databases">
        <title>Chromosome-level genome of Chaenocephalus aceratus.</title>
        <authorList>
            <person name="Park H."/>
        </authorList>
    </citation>
    <scope>NUCLEOTIDE SEQUENCE</scope>
    <source>
        <strain evidence="1">DE</strain>
        <tissue evidence="1">Muscle</tissue>
    </source>
</reference>
<dbReference type="EMBL" id="JASDAP010000018">
    <property type="protein sequence ID" value="KAK1887507.1"/>
    <property type="molecule type" value="Genomic_DNA"/>
</dbReference>